<dbReference type="Gene3D" id="3.80.10.10">
    <property type="entry name" value="Ribonuclease Inhibitor"/>
    <property type="match status" value="1"/>
</dbReference>
<evidence type="ECO:0000313" key="11">
    <source>
        <dbReference type="EMBL" id="EEC83497.1"/>
    </source>
</evidence>
<evidence type="ECO:0000256" key="3">
    <source>
        <dbReference type="ARBA" id="ARBA00022737"/>
    </source>
</evidence>
<keyword evidence="2" id="KW-0433">Leucine-rich repeat</keyword>
<dbReference type="InterPro" id="IPR036388">
    <property type="entry name" value="WH-like_DNA-bd_sf"/>
</dbReference>
<organism evidence="11 12">
    <name type="scientific">Oryza sativa subsp. indica</name>
    <name type="common">Rice</name>
    <dbReference type="NCBI Taxonomy" id="39946"/>
    <lineage>
        <taxon>Eukaryota</taxon>
        <taxon>Viridiplantae</taxon>
        <taxon>Streptophyta</taxon>
        <taxon>Embryophyta</taxon>
        <taxon>Tracheophyta</taxon>
        <taxon>Spermatophyta</taxon>
        <taxon>Magnoliopsida</taxon>
        <taxon>Liliopsida</taxon>
        <taxon>Poales</taxon>
        <taxon>Poaceae</taxon>
        <taxon>BOP clade</taxon>
        <taxon>Oryzoideae</taxon>
        <taxon>Oryzeae</taxon>
        <taxon>Oryzinae</taxon>
        <taxon>Oryza</taxon>
        <taxon>Oryza sativa</taxon>
    </lineage>
</organism>
<dbReference type="Pfam" id="PF23559">
    <property type="entry name" value="WHD_DRP"/>
    <property type="match status" value="1"/>
</dbReference>
<dbReference type="InterPro" id="IPR038005">
    <property type="entry name" value="RX-like_CC"/>
</dbReference>
<keyword evidence="3" id="KW-0677">Repeat</keyword>
<dbReference type="HOGENOM" id="CLU_000837_25_0_1"/>
<dbReference type="Gene3D" id="1.10.8.430">
    <property type="entry name" value="Helical domain of apoptotic protease-activating factors"/>
    <property type="match status" value="1"/>
</dbReference>
<dbReference type="InterPro" id="IPR041118">
    <property type="entry name" value="Rx_N"/>
</dbReference>
<dbReference type="Pfam" id="PF23598">
    <property type="entry name" value="LRR_14"/>
    <property type="match status" value="1"/>
</dbReference>
<feature type="domain" description="Disease resistance R13L4/SHOC-2-like LRR" evidence="10">
    <location>
        <begin position="505"/>
        <end position="849"/>
    </location>
</feature>
<sequence length="927" mass="104729">MEGAIVSIATGALKPVLMKLATLLCNEYMISKDVHKEIETLSSELTAIHSFLLKMSEEENPDAQDHAWMTDVRELSYDIEDIIDEFMVRVDGDSANPDGFISKCKNSLAKMKTKRRIAKVIRDFKSQIKKVRDRHASDDGCESMQQQPKVVSIVGFGGLGKTTLAYQVYQELKGKFDCSAFLSVSRNPNMMRILRTILSEVAQCDYAVTEDGYEQQLIIKISNFLSNKRYLIVIDDIWNVEIWNIIKGAFSMSSQCSKIITTTRINDVARSCCSSFSGHVYNIRPLNMVHSRHLFHRRLFNSEEKCPSHLEEVSDQILKKCDGLPLAIIAISGLLVNKPMTKDQWDHVKNSIGCALERNPSVDIMISILSLSYYDLPPHLKTCLLHLSIFPEDYLIEKDDLILRWIAEGFIHKKGSYTSLELGEMCFNELANRNLIQRCSNKDDWKVHDTILDFIISMSIKDNFVTLVASPDQTIGTNKVRRLSLQIGIKDGNSILQRRLSDLTHARSLDVFCNQPKLPSLLEFRHLRVLSFGYCKWLRSHCIANIGRLFQLRYLNLKKTGLTELPEEIGCLQNLETLNVMGNHMAQLPPCITRLGNLVHLFISNQIQLPDGIAKMQALETLQGADLSKHSSNIVKELGQLKNLRELNLLIYDYDACTEEHMKTIASCLLQLGTYNLRRLNIMTSIILGNIYLPDPWCPAPLKLEELDILGSPMPRVPTWIGSLDNLKRLGLALEGVSCEDLSIIGCLPSLLQLSLRVPGYRDSLIISGCYGFSCLRDFCFIGQQPIFTAGSMPRLELLILNINASKPETVTNAALENLPCLMTVKYLLYQYDKNDHEIAEAALKRAASRPCRQGTMSSGKHARQQWRAPPPAFLPAVTTAVENLCGQKVLRGHIGSRWAWEAMVIATEHDNNLDGYDSCDFMRRRP</sequence>
<keyword evidence="12" id="KW-1185">Reference proteome</keyword>
<evidence type="ECO:0000313" key="12">
    <source>
        <dbReference type="Proteomes" id="UP000007015"/>
    </source>
</evidence>
<accession>B8BAA2</accession>
<dbReference type="EMBL" id="CM000133">
    <property type="protein sequence ID" value="EEC83497.1"/>
    <property type="molecule type" value="Genomic_DNA"/>
</dbReference>
<name>B8BAA2_ORYSI</name>
<feature type="domain" description="Disease resistance protein winged helix" evidence="9">
    <location>
        <begin position="389"/>
        <end position="455"/>
    </location>
</feature>
<dbReference type="Proteomes" id="UP000007015">
    <property type="component" value="Chromosome 8"/>
</dbReference>
<evidence type="ECO:0000256" key="2">
    <source>
        <dbReference type="ARBA" id="ARBA00022614"/>
    </source>
</evidence>
<evidence type="ECO:0000259" key="10">
    <source>
        <dbReference type="Pfam" id="PF23598"/>
    </source>
</evidence>
<dbReference type="Pfam" id="PF18052">
    <property type="entry name" value="Rx_N"/>
    <property type="match status" value="1"/>
</dbReference>
<dbReference type="GO" id="GO:0009626">
    <property type="term" value="P:plant-type hypersensitive response"/>
    <property type="evidence" value="ECO:0007669"/>
    <property type="project" value="UniProtKB-ARBA"/>
</dbReference>
<dbReference type="OMA" id="IMIRNIY"/>
<evidence type="ECO:0000256" key="5">
    <source>
        <dbReference type="ARBA" id="ARBA00022821"/>
    </source>
</evidence>
<evidence type="ECO:0000256" key="6">
    <source>
        <dbReference type="ARBA" id="ARBA00023054"/>
    </source>
</evidence>
<dbReference type="InterPro" id="IPR002182">
    <property type="entry name" value="NB-ARC"/>
</dbReference>
<evidence type="ECO:0000259" key="7">
    <source>
        <dbReference type="Pfam" id="PF00931"/>
    </source>
</evidence>
<dbReference type="AlphaFoldDB" id="B8BAA2"/>
<dbReference type="InterPro" id="IPR055414">
    <property type="entry name" value="LRR_R13L4/SHOC2-like"/>
</dbReference>
<feature type="domain" description="Disease resistance N-terminal" evidence="8">
    <location>
        <begin position="12"/>
        <end position="102"/>
    </location>
</feature>
<dbReference type="Pfam" id="PF00931">
    <property type="entry name" value="NB-ARC"/>
    <property type="match status" value="1"/>
</dbReference>
<evidence type="ECO:0000259" key="8">
    <source>
        <dbReference type="Pfam" id="PF18052"/>
    </source>
</evidence>
<dbReference type="PANTHER" id="PTHR23155:SF1107">
    <property type="entry name" value="OS08G0373000 PROTEIN"/>
    <property type="match status" value="1"/>
</dbReference>
<evidence type="ECO:0000256" key="4">
    <source>
        <dbReference type="ARBA" id="ARBA00022741"/>
    </source>
</evidence>
<dbReference type="SUPFAM" id="SSF52540">
    <property type="entry name" value="P-loop containing nucleoside triphosphate hydrolases"/>
    <property type="match status" value="1"/>
</dbReference>
<dbReference type="InterPro" id="IPR027417">
    <property type="entry name" value="P-loop_NTPase"/>
</dbReference>
<dbReference type="STRING" id="39946.B8BAA2"/>
<keyword evidence="6" id="KW-0175">Coiled coil</keyword>
<dbReference type="InterPro" id="IPR032675">
    <property type="entry name" value="LRR_dom_sf"/>
</dbReference>
<dbReference type="Gene3D" id="1.10.10.10">
    <property type="entry name" value="Winged helix-like DNA-binding domain superfamily/Winged helix DNA-binding domain"/>
    <property type="match status" value="1"/>
</dbReference>
<dbReference type="InterPro" id="IPR042197">
    <property type="entry name" value="Apaf_helical"/>
</dbReference>
<comment type="similarity">
    <text evidence="1">Belongs to the disease resistance NB-LRR family.</text>
</comment>
<feature type="domain" description="NB-ARC" evidence="7">
    <location>
        <begin position="145"/>
        <end position="299"/>
    </location>
</feature>
<gene>
    <name evidence="11" type="ORF">OsI_29035</name>
</gene>
<dbReference type="PRINTS" id="PR00364">
    <property type="entry name" value="DISEASERSIST"/>
</dbReference>
<dbReference type="PANTHER" id="PTHR23155">
    <property type="entry name" value="DISEASE RESISTANCE PROTEIN RP"/>
    <property type="match status" value="1"/>
</dbReference>
<proteinExistence type="inferred from homology"/>
<evidence type="ECO:0000256" key="1">
    <source>
        <dbReference type="ARBA" id="ARBA00008894"/>
    </source>
</evidence>
<keyword evidence="4" id="KW-0547">Nucleotide-binding</keyword>
<dbReference type="GO" id="GO:0043531">
    <property type="term" value="F:ADP binding"/>
    <property type="evidence" value="ECO:0007669"/>
    <property type="project" value="InterPro"/>
</dbReference>
<dbReference type="SUPFAM" id="SSF52058">
    <property type="entry name" value="L domain-like"/>
    <property type="match status" value="1"/>
</dbReference>
<dbReference type="Gramene" id="BGIOSGA028563-TA">
    <property type="protein sequence ID" value="BGIOSGA028563-PA"/>
    <property type="gene ID" value="BGIOSGA028563"/>
</dbReference>
<dbReference type="GO" id="GO:0042742">
    <property type="term" value="P:defense response to bacterium"/>
    <property type="evidence" value="ECO:0007669"/>
    <property type="project" value="UniProtKB-ARBA"/>
</dbReference>
<protein>
    <submittedName>
        <fullName evidence="11">Uncharacterized protein</fullName>
    </submittedName>
</protein>
<dbReference type="InterPro" id="IPR058922">
    <property type="entry name" value="WHD_DRP"/>
</dbReference>
<dbReference type="Gene3D" id="3.40.50.300">
    <property type="entry name" value="P-loop containing nucleotide triphosphate hydrolases"/>
    <property type="match status" value="1"/>
</dbReference>
<dbReference type="CDD" id="cd14798">
    <property type="entry name" value="RX-CC_like"/>
    <property type="match status" value="1"/>
</dbReference>
<keyword evidence="5" id="KW-0611">Plant defense</keyword>
<dbReference type="InterPro" id="IPR044974">
    <property type="entry name" value="Disease_R_plants"/>
</dbReference>
<dbReference type="FunFam" id="1.10.10.10:FF:000322">
    <property type="entry name" value="Probable disease resistance protein At1g63360"/>
    <property type="match status" value="1"/>
</dbReference>
<evidence type="ECO:0000259" key="9">
    <source>
        <dbReference type="Pfam" id="PF23559"/>
    </source>
</evidence>
<reference evidence="11 12" key="1">
    <citation type="journal article" date="2005" name="PLoS Biol.">
        <title>The genomes of Oryza sativa: a history of duplications.</title>
        <authorList>
            <person name="Yu J."/>
            <person name="Wang J."/>
            <person name="Lin W."/>
            <person name="Li S."/>
            <person name="Li H."/>
            <person name="Zhou J."/>
            <person name="Ni P."/>
            <person name="Dong W."/>
            <person name="Hu S."/>
            <person name="Zeng C."/>
            <person name="Zhang J."/>
            <person name="Zhang Y."/>
            <person name="Li R."/>
            <person name="Xu Z."/>
            <person name="Li S."/>
            <person name="Li X."/>
            <person name="Zheng H."/>
            <person name="Cong L."/>
            <person name="Lin L."/>
            <person name="Yin J."/>
            <person name="Geng J."/>
            <person name="Li G."/>
            <person name="Shi J."/>
            <person name="Liu J."/>
            <person name="Lv H."/>
            <person name="Li J."/>
            <person name="Wang J."/>
            <person name="Deng Y."/>
            <person name="Ran L."/>
            <person name="Shi X."/>
            <person name="Wang X."/>
            <person name="Wu Q."/>
            <person name="Li C."/>
            <person name="Ren X."/>
            <person name="Wang J."/>
            <person name="Wang X."/>
            <person name="Li D."/>
            <person name="Liu D."/>
            <person name="Zhang X."/>
            <person name="Ji Z."/>
            <person name="Zhao W."/>
            <person name="Sun Y."/>
            <person name="Zhang Z."/>
            <person name="Bao J."/>
            <person name="Han Y."/>
            <person name="Dong L."/>
            <person name="Ji J."/>
            <person name="Chen P."/>
            <person name="Wu S."/>
            <person name="Liu J."/>
            <person name="Xiao Y."/>
            <person name="Bu D."/>
            <person name="Tan J."/>
            <person name="Yang L."/>
            <person name="Ye C."/>
            <person name="Zhang J."/>
            <person name="Xu J."/>
            <person name="Zhou Y."/>
            <person name="Yu Y."/>
            <person name="Zhang B."/>
            <person name="Zhuang S."/>
            <person name="Wei H."/>
            <person name="Liu B."/>
            <person name="Lei M."/>
            <person name="Yu H."/>
            <person name="Li Y."/>
            <person name="Xu H."/>
            <person name="Wei S."/>
            <person name="He X."/>
            <person name="Fang L."/>
            <person name="Zhang Z."/>
            <person name="Zhang Y."/>
            <person name="Huang X."/>
            <person name="Su Z."/>
            <person name="Tong W."/>
            <person name="Li J."/>
            <person name="Tong Z."/>
            <person name="Li S."/>
            <person name="Ye J."/>
            <person name="Wang L."/>
            <person name="Fang L."/>
            <person name="Lei T."/>
            <person name="Chen C."/>
            <person name="Chen H."/>
            <person name="Xu Z."/>
            <person name="Li H."/>
            <person name="Huang H."/>
            <person name="Zhang F."/>
            <person name="Xu H."/>
            <person name="Li N."/>
            <person name="Zhao C."/>
            <person name="Li S."/>
            <person name="Dong L."/>
            <person name="Huang Y."/>
            <person name="Li L."/>
            <person name="Xi Y."/>
            <person name="Qi Q."/>
            <person name="Li W."/>
            <person name="Zhang B."/>
            <person name="Hu W."/>
            <person name="Zhang Y."/>
            <person name="Tian X."/>
            <person name="Jiao Y."/>
            <person name="Liang X."/>
            <person name="Jin J."/>
            <person name="Gao L."/>
            <person name="Zheng W."/>
            <person name="Hao B."/>
            <person name="Liu S."/>
            <person name="Wang W."/>
            <person name="Yuan L."/>
            <person name="Cao M."/>
            <person name="McDermott J."/>
            <person name="Samudrala R."/>
            <person name="Wang J."/>
            <person name="Wong G.K."/>
            <person name="Yang H."/>
        </authorList>
    </citation>
    <scope>NUCLEOTIDE SEQUENCE [LARGE SCALE GENOMIC DNA]</scope>
    <source>
        <strain evidence="12">cv. 93-11</strain>
    </source>
</reference>
<dbReference type="Gene3D" id="1.20.5.4130">
    <property type="match status" value="1"/>
</dbReference>
<dbReference type="GO" id="GO:0002758">
    <property type="term" value="P:innate immune response-activating signaling pathway"/>
    <property type="evidence" value="ECO:0007669"/>
    <property type="project" value="UniProtKB-ARBA"/>
</dbReference>